<dbReference type="Proteomes" id="UP000465360">
    <property type="component" value="Unassembled WGS sequence"/>
</dbReference>
<evidence type="ECO:0000256" key="1">
    <source>
        <dbReference type="SAM" id="SignalP"/>
    </source>
</evidence>
<sequence length="152" mass="16207">MRFNRLAATAALLSSLLLSASAGAQPSARAEVPVMEGVYTYLDEDGDTSTWTIRTVCSPQCVAHVTTTPGHGFAAPLVNGRHTVTRTVPDGITCPAYMLGDNGSLWDGGVYPVTVHQWWDPASLRGEADFLSSSAWCGIPDPHDTFTLTRIG</sequence>
<organism evidence="2 3">
    <name type="scientific">Mycobacterium bourgelatii</name>
    <dbReference type="NCBI Taxonomy" id="1273442"/>
    <lineage>
        <taxon>Bacteria</taxon>
        <taxon>Bacillati</taxon>
        <taxon>Actinomycetota</taxon>
        <taxon>Actinomycetes</taxon>
        <taxon>Mycobacteriales</taxon>
        <taxon>Mycobacteriaceae</taxon>
        <taxon>Mycobacterium</taxon>
    </lineage>
</organism>
<protein>
    <recommendedName>
        <fullName evidence="4">Secreted protein</fullName>
    </recommendedName>
</protein>
<evidence type="ECO:0008006" key="4">
    <source>
        <dbReference type="Google" id="ProtNLM"/>
    </source>
</evidence>
<dbReference type="EMBL" id="BLKZ01000001">
    <property type="protein sequence ID" value="GFG92083.1"/>
    <property type="molecule type" value="Genomic_DNA"/>
</dbReference>
<evidence type="ECO:0000313" key="3">
    <source>
        <dbReference type="Proteomes" id="UP000465360"/>
    </source>
</evidence>
<keyword evidence="1" id="KW-0732">Signal</keyword>
<comment type="caution">
    <text evidence="2">The sequence shown here is derived from an EMBL/GenBank/DDBJ whole genome shotgun (WGS) entry which is preliminary data.</text>
</comment>
<gene>
    <name evidence="2" type="ORF">MBOU_41250</name>
</gene>
<feature type="chain" id="PRO_5039335815" description="Secreted protein" evidence="1">
    <location>
        <begin position="25"/>
        <end position="152"/>
    </location>
</feature>
<name>A0A7I9YU52_MYCBU</name>
<dbReference type="AlphaFoldDB" id="A0A7I9YU52"/>
<proteinExistence type="predicted"/>
<evidence type="ECO:0000313" key="2">
    <source>
        <dbReference type="EMBL" id="GFG92083.1"/>
    </source>
</evidence>
<feature type="signal peptide" evidence="1">
    <location>
        <begin position="1"/>
        <end position="24"/>
    </location>
</feature>
<keyword evidence="3" id="KW-1185">Reference proteome</keyword>
<accession>A0A7I9YU52</accession>
<reference evidence="2 3" key="1">
    <citation type="journal article" date="2019" name="Emerg. Microbes Infect.">
        <title>Comprehensive subspecies identification of 175 nontuberculous mycobacteria species based on 7547 genomic profiles.</title>
        <authorList>
            <person name="Matsumoto Y."/>
            <person name="Kinjo T."/>
            <person name="Motooka D."/>
            <person name="Nabeya D."/>
            <person name="Jung N."/>
            <person name="Uechi K."/>
            <person name="Horii T."/>
            <person name="Iida T."/>
            <person name="Fujita J."/>
            <person name="Nakamura S."/>
        </authorList>
    </citation>
    <scope>NUCLEOTIDE SEQUENCE [LARGE SCALE GENOMIC DNA]</scope>
    <source>
        <strain evidence="2 3">JCM 30725</strain>
    </source>
</reference>